<reference evidence="5" key="1">
    <citation type="journal article" date="2018" name="BMC Genomics">
        <title>Comparative genomic, transcriptomic, and proteomic reannotation of human herpesvirus 6.</title>
        <authorList>
            <person name="Greninger A.L."/>
            <person name="Knudsen G.M."/>
            <person name="Roychoudhury P."/>
            <person name="Hanson D.J."/>
            <person name="Sedlak R.H."/>
            <person name="Xie H."/>
            <person name="Guan J."/>
            <person name="Nguyen T."/>
            <person name="Peddu V."/>
            <person name="Boeckh M."/>
            <person name="Huang M.L."/>
            <person name="Cook L."/>
            <person name="Depledge D.P."/>
            <person name="Zerr D.M."/>
            <person name="Koelle D.M."/>
            <person name="Gantt S."/>
            <person name="Yoshikawa T."/>
            <person name="Caserta M."/>
            <person name="Hill J.A."/>
            <person name="Jerome K.R."/>
        </authorList>
    </citation>
    <scope>NUCLEOTIDE SEQUENCE</scope>
    <source>
        <strain evidence="3">HP104A5</strain>
        <strain evidence="1">HP15A11</strain>
        <strain evidence="4">HP23A7</strain>
        <strain evidence="2">HP73C5</strain>
        <strain evidence="5">HP73F12</strain>
        <strain evidence="6">HP88D9</strain>
        <strain evidence="7">HP94B11</strain>
        <strain evidence="8">HP96H12</strain>
        <strain evidence="9">JHPT-D12</strain>
        <strain evidence="10">JHPT-G1</strain>
    </source>
</reference>
<organism evidence="5">
    <name type="scientific">Human betaherpesvirus 6</name>
    <dbReference type="NCBI Taxonomy" id="10368"/>
    <lineage>
        <taxon>Viruses</taxon>
        <taxon>Duplodnaviria</taxon>
        <taxon>Heunggongvirae</taxon>
        <taxon>Peploviricota</taxon>
        <taxon>Herviviricetes</taxon>
        <taxon>Herpesvirales</taxon>
        <taxon>Orthoherpesviridae</taxon>
        <taxon>Betaherpesvirinae</taxon>
        <taxon>Roseolovirus</taxon>
    </lineage>
</organism>
<dbReference type="EMBL" id="KY315540">
    <property type="protein sequence ID" value="QFW95483.1"/>
    <property type="molecule type" value="Genomic_DNA"/>
</dbReference>
<dbReference type="EMBL" id="KY290183">
    <property type="protein sequence ID" value="QFV47770.1"/>
    <property type="molecule type" value="Genomic_DNA"/>
</dbReference>
<dbReference type="EMBL" id="KY315552">
    <property type="protein sequence ID" value="QFX43665.1"/>
    <property type="molecule type" value="Genomic_DNA"/>
</dbReference>
<evidence type="ECO:0000313" key="3">
    <source>
        <dbReference type="EMBL" id="QFV49775.1"/>
    </source>
</evidence>
<evidence type="ECO:0000313" key="8">
    <source>
        <dbReference type="EMBL" id="QFX43665.1"/>
    </source>
</evidence>
<proteinExistence type="predicted"/>
<name>A0A5P9UM54_9BETA</name>
<evidence type="ECO:0000313" key="10">
    <source>
        <dbReference type="EMBL" id="QFX63819.1"/>
    </source>
</evidence>
<evidence type="ECO:0000313" key="7">
    <source>
        <dbReference type="EMBL" id="QFX28724.1"/>
    </source>
</evidence>
<protein>
    <submittedName>
        <fullName evidence="5">Uncharacterized protein</fullName>
    </submittedName>
</protein>
<evidence type="ECO:0000313" key="1">
    <source>
        <dbReference type="EMBL" id="QFV26182.1"/>
    </source>
</evidence>
<evidence type="ECO:0000313" key="6">
    <source>
        <dbReference type="EMBL" id="QFX16091.1"/>
    </source>
</evidence>
<dbReference type="EMBL" id="KY315545">
    <property type="protein sequence ID" value="QFX16091.1"/>
    <property type="molecule type" value="Genomic_DNA"/>
</dbReference>
<sequence length="49" mass="5765">MYNIISYLLRVIQGGGFFGDDSRWWFWAQSIFWVGRKSSNVIIDGMQSM</sequence>
<dbReference type="EMBL" id="KY290185">
    <property type="protein sequence ID" value="QFV49775.1"/>
    <property type="molecule type" value="Genomic_DNA"/>
</dbReference>
<evidence type="ECO:0000313" key="5">
    <source>
        <dbReference type="EMBL" id="QFW95483.1"/>
    </source>
</evidence>
<accession>A0A5P9UM54</accession>
<dbReference type="EMBL" id="KY274508">
    <property type="protein sequence ID" value="QFV26182.1"/>
    <property type="molecule type" value="Genomic_DNA"/>
</dbReference>
<dbReference type="EMBL" id="KY315558">
    <property type="protein sequence ID" value="QFX63819.1"/>
    <property type="molecule type" value="Genomic_DNA"/>
</dbReference>
<evidence type="ECO:0000313" key="9">
    <source>
        <dbReference type="EMBL" id="QFX53659.1"/>
    </source>
</evidence>
<dbReference type="EMBL" id="KY315555">
    <property type="protein sequence ID" value="QFX53659.1"/>
    <property type="molecule type" value="Genomic_DNA"/>
</dbReference>
<evidence type="ECO:0000313" key="4">
    <source>
        <dbReference type="EMBL" id="QFW66614.1"/>
    </source>
</evidence>
<dbReference type="EMBL" id="KY315531">
    <property type="protein sequence ID" value="QFW66614.1"/>
    <property type="molecule type" value="Genomic_DNA"/>
</dbReference>
<evidence type="ECO:0000313" key="2">
    <source>
        <dbReference type="EMBL" id="QFV47770.1"/>
    </source>
</evidence>
<dbReference type="EMBL" id="KY315549">
    <property type="protein sequence ID" value="QFX28724.1"/>
    <property type="molecule type" value="Genomic_DNA"/>
</dbReference>